<evidence type="ECO:0000313" key="18">
    <source>
        <dbReference type="EMBL" id="KAK4471453.1"/>
    </source>
</evidence>
<reference evidence="18" key="1">
    <citation type="submission" date="2022-04" db="EMBL/GenBank/DDBJ databases">
        <authorList>
            <person name="Xu L."/>
            <person name="Lv Z."/>
        </authorList>
    </citation>
    <scope>NUCLEOTIDE SEQUENCE</scope>
    <source>
        <strain evidence="18">LV_2022a</strain>
    </source>
</reference>
<name>A0AAE1ZCT2_SCHME</name>
<keyword evidence="7 15" id="KW-0769">Symport</keyword>
<feature type="transmembrane region" description="Helical" evidence="17">
    <location>
        <begin position="643"/>
        <end position="664"/>
    </location>
</feature>
<feature type="transmembrane region" description="Helical" evidence="17">
    <location>
        <begin position="172"/>
        <end position="193"/>
    </location>
</feature>
<dbReference type="PROSITE" id="PS00754">
    <property type="entry name" value="NA_NEUROTRAN_SYMP_2"/>
    <property type="match status" value="1"/>
</dbReference>
<keyword evidence="8 17" id="KW-1133">Transmembrane helix</keyword>
<feature type="transmembrane region" description="Helical" evidence="17">
    <location>
        <begin position="530"/>
        <end position="555"/>
    </location>
</feature>
<dbReference type="GO" id="GO:0042734">
    <property type="term" value="C:presynaptic membrane"/>
    <property type="evidence" value="ECO:0007669"/>
    <property type="project" value="TreeGrafter"/>
</dbReference>
<evidence type="ECO:0000256" key="16">
    <source>
        <dbReference type="SAM" id="MobiDB-lite"/>
    </source>
</evidence>
<feature type="transmembrane region" description="Helical" evidence="17">
    <location>
        <begin position="397"/>
        <end position="418"/>
    </location>
</feature>
<dbReference type="PROSITE" id="PS00610">
    <property type="entry name" value="NA_NEUROTRAN_SYMP_1"/>
    <property type="match status" value="1"/>
</dbReference>
<sequence length="737" mass="84079">MSMSDPVYLVVKNTPDKEIILQESKDNYVNTTLDKINTNNNDIVNSNSTNNTDTINNEHITHNNFSSNFSMNNEKLVQKTLFVNKKSKKYKLKNLKQFKLSNQCTNEHDHHSKKFGEEKSSNNNVEITEGKQRDKWNKKMDFLLSVIGFAVDLANVWRFPYLCYKNGGGAFLIPYGLMLIFGGIPLFYMELALGQFIRKGAITSWGRVCPLLKGVGYSVVLVAFYTDWFYNMIIAWSLYYFGASFTFNLPWMSCGNAWNTKTCVDFHLINNDSNLTWGNVSMPNSYTLMENKTFPVEEFFSNQVLGRTKDTNVENPGRIQWQVLLCFVAVMVICYFSLWKGIHTSGKVVWFTALFPYVVLIIFLFRGITLPGSTNGIYHYIWPNIKKLKYAEPWVDAATQIFFSLGPGFGVLMAYASYNEFHNNVYRDALIVATINSLTSLLSGFVVFTLLGYMAYKRNVLVLDVVKDDPVLVFSVYPEALSTLPGSTYLSICFFLMLLTLGLDSSFGGSEAVITALSDEYPIIANHRELFVLGLFTFYIGVGALESTQGGIYWFHLFERTCVEYPILLAVLCETVCIAWIYGVDRFRQNIKQMLGFQPGIFWKICWKFIAPLFILFNITYGLSNYQPLQLGDYTYPMWANLLGGIFSGSAILAIPFVAIIQILRTKGTFLERIKKLIKPDDCMENDEFLIKDEQTINKKMPISYSDTFNSIKSPSYLTKVQPTNSIPNCHKFNTNE</sequence>
<dbReference type="GO" id="GO:0015874">
    <property type="term" value="P:norepinephrine transport"/>
    <property type="evidence" value="ECO:0007669"/>
    <property type="project" value="TreeGrafter"/>
</dbReference>
<comment type="similarity">
    <text evidence="15">Belongs to the sodium:neurotransmitter symporter (SNF) (TC 2.A.22) family.</text>
</comment>
<accession>A0AAE1ZCT2</accession>
<protein>
    <recommendedName>
        <fullName evidence="15">Transporter</fullName>
    </recommendedName>
</protein>
<feature type="transmembrane region" description="Helical" evidence="17">
    <location>
        <begin position="142"/>
        <end position="160"/>
    </location>
</feature>
<feature type="transmembrane region" description="Helical" evidence="17">
    <location>
        <begin position="214"/>
        <end position="241"/>
    </location>
</feature>
<dbReference type="PANTHER" id="PTHR11616">
    <property type="entry name" value="SODIUM/CHLORIDE DEPENDENT TRANSPORTER"/>
    <property type="match status" value="1"/>
</dbReference>
<keyword evidence="4 15" id="KW-0812">Transmembrane</keyword>
<evidence type="ECO:0000256" key="4">
    <source>
        <dbReference type="ARBA" id="ARBA00022692"/>
    </source>
</evidence>
<evidence type="ECO:0000256" key="2">
    <source>
        <dbReference type="ARBA" id="ARBA00022448"/>
    </source>
</evidence>
<gene>
    <name evidence="18" type="ORF">MN116_004881</name>
</gene>
<feature type="binding site" evidence="13">
    <location>
        <position position="151"/>
    </location>
    <ligand>
        <name>Na(+)</name>
        <dbReference type="ChEBI" id="CHEBI:29101"/>
        <label>1</label>
    </ligand>
</feature>
<keyword evidence="12" id="KW-0325">Glycoprotein</keyword>
<keyword evidence="9 13" id="KW-0915">Sodium</keyword>
<evidence type="ECO:0000256" key="17">
    <source>
        <dbReference type="SAM" id="Phobius"/>
    </source>
</evidence>
<feature type="transmembrane region" description="Helical" evidence="17">
    <location>
        <begin position="348"/>
        <end position="368"/>
    </location>
</feature>
<feature type="disulfide bond" evidence="14">
    <location>
        <begin position="254"/>
        <end position="263"/>
    </location>
</feature>
<reference evidence="18" key="2">
    <citation type="journal article" date="2023" name="Infect Dis Poverty">
        <title>Chromosome-scale genome of the human blood fluke Schistosoma mekongi and its implications for public health.</title>
        <authorList>
            <person name="Zhou M."/>
            <person name="Xu L."/>
            <person name="Xu D."/>
            <person name="Chen W."/>
            <person name="Khan J."/>
            <person name="Hu Y."/>
            <person name="Huang H."/>
            <person name="Wei H."/>
            <person name="Zhang Y."/>
            <person name="Chusongsang P."/>
            <person name="Tanasarnprasert K."/>
            <person name="Hu X."/>
            <person name="Limpanont Y."/>
            <person name="Lv Z."/>
        </authorList>
    </citation>
    <scope>NUCLEOTIDE SEQUENCE</scope>
    <source>
        <strain evidence="18">LV_2022a</strain>
    </source>
</reference>
<comment type="subcellular location">
    <subcellularLocation>
        <location evidence="1">Cell membrane</location>
        <topology evidence="1">Multi-pass membrane protein</topology>
    </subcellularLocation>
</comment>
<dbReference type="InterPro" id="IPR037272">
    <property type="entry name" value="SNS_sf"/>
</dbReference>
<feature type="binding site" evidence="13">
    <location>
        <position position="501"/>
    </location>
    <ligand>
        <name>Na(+)</name>
        <dbReference type="ChEBI" id="CHEBI:29101"/>
        <label>1</label>
    </ligand>
</feature>
<dbReference type="InterPro" id="IPR000175">
    <property type="entry name" value="Na/ntran_symport"/>
</dbReference>
<dbReference type="PROSITE" id="PS50267">
    <property type="entry name" value="NA_NEUROTRAN_SYMP_3"/>
    <property type="match status" value="1"/>
</dbReference>
<evidence type="ECO:0000256" key="6">
    <source>
        <dbReference type="ARBA" id="ARBA00022775"/>
    </source>
</evidence>
<dbReference type="EMBL" id="JALJAT010000003">
    <property type="protein sequence ID" value="KAK4471453.1"/>
    <property type="molecule type" value="Genomic_DNA"/>
</dbReference>
<evidence type="ECO:0000256" key="1">
    <source>
        <dbReference type="ARBA" id="ARBA00004651"/>
    </source>
</evidence>
<dbReference type="GO" id="GO:0032809">
    <property type="term" value="C:neuronal cell body membrane"/>
    <property type="evidence" value="ECO:0007669"/>
    <property type="project" value="TreeGrafter"/>
</dbReference>
<dbReference type="Pfam" id="PF00209">
    <property type="entry name" value="SNF"/>
    <property type="match status" value="1"/>
</dbReference>
<evidence type="ECO:0000256" key="13">
    <source>
        <dbReference type="PIRSR" id="PIRSR600175-1"/>
    </source>
</evidence>
<evidence type="ECO:0000256" key="15">
    <source>
        <dbReference type="RuleBase" id="RU003732"/>
    </source>
</evidence>
<dbReference type="GO" id="GO:0006865">
    <property type="term" value="P:amino acid transport"/>
    <property type="evidence" value="ECO:0007669"/>
    <property type="project" value="TreeGrafter"/>
</dbReference>
<proteinExistence type="inferred from homology"/>
<keyword evidence="19" id="KW-1185">Reference proteome</keyword>
<evidence type="ECO:0000256" key="14">
    <source>
        <dbReference type="PIRSR" id="PIRSR600175-2"/>
    </source>
</evidence>
<evidence type="ECO:0000256" key="10">
    <source>
        <dbReference type="ARBA" id="ARBA00023136"/>
    </source>
</evidence>
<evidence type="ECO:0000256" key="5">
    <source>
        <dbReference type="ARBA" id="ARBA00022723"/>
    </source>
</evidence>
<evidence type="ECO:0000256" key="7">
    <source>
        <dbReference type="ARBA" id="ARBA00022847"/>
    </source>
</evidence>
<dbReference type="GO" id="GO:0046872">
    <property type="term" value="F:metal ion binding"/>
    <property type="evidence" value="ECO:0007669"/>
    <property type="project" value="UniProtKB-KW"/>
</dbReference>
<feature type="binding site" evidence="13">
    <location>
        <position position="505"/>
    </location>
    <ligand>
        <name>Na(+)</name>
        <dbReference type="ChEBI" id="CHEBI:29101"/>
        <label>1</label>
    </ligand>
</feature>
<dbReference type="SUPFAM" id="SSF161070">
    <property type="entry name" value="SNF-like"/>
    <property type="match status" value="1"/>
</dbReference>
<keyword evidence="5 13" id="KW-0479">Metal-binding</keyword>
<keyword evidence="6" id="KW-0532">Neurotransmitter transport</keyword>
<keyword evidence="10 17" id="KW-0472">Membrane</keyword>
<feature type="transmembrane region" description="Helical" evidence="17">
    <location>
        <begin position="319"/>
        <end position="336"/>
    </location>
</feature>
<evidence type="ECO:0000256" key="9">
    <source>
        <dbReference type="ARBA" id="ARBA00023053"/>
    </source>
</evidence>
<keyword evidence="2 15" id="KW-0813">Transport</keyword>
<feature type="transmembrane region" description="Helical" evidence="17">
    <location>
        <begin position="567"/>
        <end position="584"/>
    </location>
</feature>
<evidence type="ECO:0000313" key="19">
    <source>
        <dbReference type="Proteomes" id="UP001292079"/>
    </source>
</evidence>
<feature type="binding site" evidence="13">
    <location>
        <position position="436"/>
    </location>
    <ligand>
        <name>Na(+)</name>
        <dbReference type="ChEBI" id="CHEBI:29101"/>
        <label>1</label>
    </ligand>
</feature>
<dbReference type="Proteomes" id="UP001292079">
    <property type="component" value="Unassembled WGS sequence"/>
</dbReference>
<feature type="transmembrane region" description="Helical" evidence="17">
    <location>
        <begin position="489"/>
        <end position="509"/>
    </location>
</feature>
<feature type="region of interest" description="Disordered" evidence="16">
    <location>
        <begin position="104"/>
        <end position="130"/>
    </location>
</feature>
<evidence type="ECO:0000256" key="3">
    <source>
        <dbReference type="ARBA" id="ARBA00022475"/>
    </source>
</evidence>
<feature type="compositionally biased region" description="Basic and acidic residues" evidence="16">
    <location>
        <begin position="106"/>
        <end position="120"/>
    </location>
</feature>
<feature type="binding site" evidence="13">
    <location>
        <position position="148"/>
    </location>
    <ligand>
        <name>Na(+)</name>
        <dbReference type="ChEBI" id="CHEBI:29101"/>
        <label>1</label>
    </ligand>
</feature>
<feature type="transmembrane region" description="Helical" evidence="17">
    <location>
        <begin position="605"/>
        <end position="623"/>
    </location>
</feature>
<dbReference type="PRINTS" id="PR00176">
    <property type="entry name" value="NANEUSMPORT"/>
</dbReference>
<evidence type="ECO:0000256" key="11">
    <source>
        <dbReference type="ARBA" id="ARBA00023157"/>
    </source>
</evidence>
<dbReference type="GO" id="GO:0030424">
    <property type="term" value="C:axon"/>
    <property type="evidence" value="ECO:0007669"/>
    <property type="project" value="TreeGrafter"/>
</dbReference>
<feature type="binding site" evidence="13">
    <location>
        <position position="155"/>
    </location>
    <ligand>
        <name>Na(+)</name>
        <dbReference type="ChEBI" id="CHEBI:29101"/>
        <label>1</label>
    </ligand>
</feature>
<dbReference type="PANTHER" id="PTHR11616:SF320">
    <property type="entry name" value="SODIUM-DEPENDENT NORADRENALINE TRANSPORTER"/>
    <property type="match status" value="1"/>
</dbReference>
<feature type="binding site" evidence="13">
    <location>
        <position position="404"/>
    </location>
    <ligand>
        <name>Na(+)</name>
        <dbReference type="ChEBI" id="CHEBI:29101"/>
        <label>1</label>
    </ligand>
</feature>
<feature type="binding site" evidence="13">
    <location>
        <position position="150"/>
    </location>
    <ligand>
        <name>Na(+)</name>
        <dbReference type="ChEBI" id="CHEBI:29101"/>
        <label>1</label>
    </ligand>
</feature>
<dbReference type="GO" id="GO:0005330">
    <property type="term" value="F:dopamine:sodium symporter activity"/>
    <property type="evidence" value="ECO:0007669"/>
    <property type="project" value="TreeGrafter"/>
</dbReference>
<feature type="binding site" evidence="13">
    <location>
        <position position="504"/>
    </location>
    <ligand>
        <name>Na(+)</name>
        <dbReference type="ChEBI" id="CHEBI:29101"/>
        <label>1</label>
    </ligand>
</feature>
<organism evidence="18 19">
    <name type="scientific">Schistosoma mekongi</name>
    <name type="common">Parasitic worm</name>
    <dbReference type="NCBI Taxonomy" id="38744"/>
    <lineage>
        <taxon>Eukaryota</taxon>
        <taxon>Metazoa</taxon>
        <taxon>Spiralia</taxon>
        <taxon>Lophotrochozoa</taxon>
        <taxon>Platyhelminthes</taxon>
        <taxon>Trematoda</taxon>
        <taxon>Digenea</taxon>
        <taxon>Strigeidida</taxon>
        <taxon>Schistosomatoidea</taxon>
        <taxon>Schistosomatidae</taxon>
        <taxon>Schistosoma</taxon>
    </lineage>
</organism>
<keyword evidence="3" id="KW-1003">Cell membrane</keyword>
<evidence type="ECO:0000256" key="8">
    <source>
        <dbReference type="ARBA" id="ARBA00022989"/>
    </source>
</evidence>
<comment type="caution">
    <text evidence="18">The sequence shown here is derived from an EMBL/GenBank/DDBJ whole genome shotgun (WGS) entry which is preliminary data.</text>
</comment>
<dbReference type="AlphaFoldDB" id="A0AAE1ZCT2"/>
<dbReference type="GO" id="GO:0051583">
    <property type="term" value="P:dopamine uptake involved in synaptic transmission"/>
    <property type="evidence" value="ECO:0007669"/>
    <property type="project" value="TreeGrafter"/>
</dbReference>
<evidence type="ECO:0000256" key="12">
    <source>
        <dbReference type="ARBA" id="ARBA00023180"/>
    </source>
</evidence>
<keyword evidence="11 14" id="KW-1015">Disulfide bond</keyword>
<feature type="transmembrane region" description="Helical" evidence="17">
    <location>
        <begin position="430"/>
        <end position="456"/>
    </location>
</feature>